<accession>A0A850PSV3</accession>
<dbReference type="GO" id="GO:0016853">
    <property type="term" value="F:isomerase activity"/>
    <property type="evidence" value="ECO:0007669"/>
    <property type="project" value="UniProtKB-KW"/>
</dbReference>
<evidence type="ECO:0000313" key="3">
    <source>
        <dbReference type="Proteomes" id="UP000570517"/>
    </source>
</evidence>
<keyword evidence="2" id="KW-0413">Isomerase</keyword>
<proteinExistence type="inferred from homology"/>
<dbReference type="Proteomes" id="UP000570517">
    <property type="component" value="Unassembled WGS sequence"/>
</dbReference>
<dbReference type="CDD" id="cd06558">
    <property type="entry name" value="crotonase-like"/>
    <property type="match status" value="1"/>
</dbReference>
<keyword evidence="3" id="KW-1185">Reference proteome</keyword>
<dbReference type="PANTHER" id="PTHR43802">
    <property type="entry name" value="ENOYL-COA HYDRATASE"/>
    <property type="match status" value="1"/>
</dbReference>
<protein>
    <submittedName>
        <fullName evidence="2">Enoyl-CoA hydratase/isomerase</fullName>
    </submittedName>
</protein>
<comment type="caution">
    <text evidence="2">The sequence shown here is derived from an EMBL/GenBank/DDBJ whole genome shotgun (WGS) entry which is preliminary data.</text>
</comment>
<dbReference type="Pfam" id="PF00378">
    <property type="entry name" value="ECH_1"/>
    <property type="match status" value="1"/>
</dbReference>
<organism evidence="2 3">
    <name type="scientific">Mycolicibacterium hippocampi</name>
    <dbReference type="NCBI Taxonomy" id="659824"/>
    <lineage>
        <taxon>Bacteria</taxon>
        <taxon>Bacillati</taxon>
        <taxon>Actinomycetota</taxon>
        <taxon>Actinomycetes</taxon>
        <taxon>Mycobacteriales</taxon>
        <taxon>Mycobacteriaceae</taxon>
        <taxon>Mycolicibacterium</taxon>
    </lineage>
</organism>
<sequence>MTDLAVTKADGVALLTLNRPERRNAYTSTMGDELGRAYRRCDDDDEIRAIVLTGAGEAFCVGADFAASANPFEKDSDGAGFTASPINPAAFELRTPVIAAVNGHAIGIGLTMALQADIRIMATDARYAVAQVRRGVIGDCMSHWTLPHLVGGTVAADLLLTGRTFDGAEAATMGIATRAVPASDVLDQAMAVARDIAVNVAPMSAALSKRLLWDTMAKGYQPRDVARLETELHERVMGTPDAREGVTAFLERRAPRWTLSVSREWASLPDIRSD</sequence>
<evidence type="ECO:0000256" key="1">
    <source>
        <dbReference type="ARBA" id="ARBA00005254"/>
    </source>
</evidence>
<dbReference type="InterPro" id="IPR001753">
    <property type="entry name" value="Enoyl-CoA_hydra/iso"/>
</dbReference>
<dbReference type="InterPro" id="IPR029045">
    <property type="entry name" value="ClpP/crotonase-like_dom_sf"/>
</dbReference>
<dbReference type="AlphaFoldDB" id="A0A850PSV3"/>
<name>A0A850PSV3_9MYCO</name>
<dbReference type="Gene3D" id="1.10.12.10">
    <property type="entry name" value="Lyase 2-enoyl-coa Hydratase, Chain A, domain 2"/>
    <property type="match status" value="1"/>
</dbReference>
<dbReference type="EMBL" id="JABFYL010000039">
    <property type="protein sequence ID" value="NVN51927.1"/>
    <property type="molecule type" value="Genomic_DNA"/>
</dbReference>
<dbReference type="RefSeq" id="WP_178360190.1">
    <property type="nucleotide sequence ID" value="NZ_JABFYL010000039.1"/>
</dbReference>
<reference evidence="2 3" key="1">
    <citation type="submission" date="2020-05" db="EMBL/GenBank/DDBJ databases">
        <title>Draft genome sequence of Mycobacterium hippocampi DL, isolated from European seabass, Dicentrarchus labrax, reared in fish farms.</title>
        <authorList>
            <person name="Stathopoulou P."/>
            <person name="Asimakis E."/>
            <person name="Tzokas K."/>
            <person name="Batargias C."/>
            <person name="Tsiamis G."/>
        </authorList>
    </citation>
    <scope>NUCLEOTIDE SEQUENCE [LARGE SCALE GENOMIC DNA]</scope>
    <source>
        <strain evidence="2 3">DL</strain>
    </source>
</reference>
<evidence type="ECO:0000313" key="2">
    <source>
        <dbReference type="EMBL" id="NVN51927.1"/>
    </source>
</evidence>
<dbReference type="Gene3D" id="3.90.226.10">
    <property type="entry name" value="2-enoyl-CoA Hydratase, Chain A, domain 1"/>
    <property type="match status" value="1"/>
</dbReference>
<dbReference type="SUPFAM" id="SSF52096">
    <property type="entry name" value="ClpP/crotonase"/>
    <property type="match status" value="1"/>
</dbReference>
<dbReference type="PANTHER" id="PTHR43802:SF1">
    <property type="entry name" value="IP11341P-RELATED"/>
    <property type="match status" value="1"/>
</dbReference>
<dbReference type="InterPro" id="IPR014748">
    <property type="entry name" value="Enoyl-CoA_hydra_C"/>
</dbReference>
<gene>
    <name evidence="2" type="ORF">HLY00_1919</name>
</gene>
<comment type="similarity">
    <text evidence="1">Belongs to the enoyl-CoA hydratase/isomerase family.</text>
</comment>